<dbReference type="PANTHER" id="PTHR12661:SF5">
    <property type="entry name" value="SUPPRESSOR OF SWI4 1 HOMOLOG"/>
    <property type="match status" value="1"/>
</dbReference>
<dbReference type="GO" id="GO:0006364">
    <property type="term" value="P:rRNA processing"/>
    <property type="evidence" value="ECO:0007669"/>
    <property type="project" value="InterPro"/>
</dbReference>
<dbReference type="PROSITE" id="PS50833">
    <property type="entry name" value="BRIX"/>
    <property type="match status" value="1"/>
</dbReference>
<dbReference type="InterPro" id="IPR045112">
    <property type="entry name" value="PPAN-like"/>
</dbReference>
<sequence length="348" mass="39925">MGRTRRKKGKSARRARQGLLGLSATALDRKRPKQFEKRVNRRLDQKDEHRTEEILRENIVGQRPEQEPRAPHAFVIHSGRVGRQVRQLEADLRRVMSPNTSKALRVLKRNKLKDFVVHSQFLGVSHLVVLSRTSLSTHLRIIRNPQGPTLHFRVEKYSLARDILSIQKRPVIYEELFQHAPLVVMNGFGGEDGKRHLQLVQTAVQNMFPAIDVDRVKLASIRRTLLLHFDADEELIEFRQYSIKSVPAGVSRSAKKLLQSKVPDLSKYEDISDFMLKPEQLSDSEFEGEQVELELTQDIGGRGKKRGQQTKLRLMEIGPRMTLRLVRIEEGVNEGAALWKHSASIDPL</sequence>
<proteinExistence type="predicted"/>
<feature type="region of interest" description="Disordered" evidence="1">
    <location>
        <begin position="1"/>
        <end position="38"/>
    </location>
</feature>
<reference evidence="4" key="1">
    <citation type="submission" date="2022-11" db="UniProtKB">
        <authorList>
            <consortium name="WormBaseParasite"/>
        </authorList>
    </citation>
    <scope>IDENTIFICATION</scope>
</reference>
<dbReference type="Proteomes" id="UP000887572">
    <property type="component" value="Unplaced"/>
</dbReference>
<protein>
    <submittedName>
        <fullName evidence="4">Brix domain-containing protein</fullName>
    </submittedName>
</protein>
<dbReference type="PANTHER" id="PTHR12661">
    <property type="entry name" value="PETER PAN-RELATED"/>
    <property type="match status" value="1"/>
</dbReference>
<keyword evidence="3" id="KW-1185">Reference proteome</keyword>
<dbReference type="InterPro" id="IPR007109">
    <property type="entry name" value="Brix"/>
</dbReference>
<dbReference type="WBParaSite" id="Gr19_v10_g10653.t1">
    <property type="protein sequence ID" value="Gr19_v10_g10653.t1"/>
    <property type="gene ID" value="Gr19_v10_g10653"/>
</dbReference>
<dbReference type="GO" id="GO:0000027">
    <property type="term" value="P:ribosomal large subunit assembly"/>
    <property type="evidence" value="ECO:0007669"/>
    <property type="project" value="TreeGrafter"/>
</dbReference>
<dbReference type="Pfam" id="PF04427">
    <property type="entry name" value="Brix"/>
    <property type="match status" value="1"/>
</dbReference>
<feature type="compositionally biased region" description="Basic residues" evidence="1">
    <location>
        <begin position="1"/>
        <end position="16"/>
    </location>
</feature>
<dbReference type="AlphaFoldDB" id="A0A914GV08"/>
<dbReference type="SMART" id="SM00879">
    <property type="entry name" value="Brix"/>
    <property type="match status" value="1"/>
</dbReference>
<evidence type="ECO:0000256" key="1">
    <source>
        <dbReference type="SAM" id="MobiDB-lite"/>
    </source>
</evidence>
<dbReference type="GO" id="GO:0019843">
    <property type="term" value="F:rRNA binding"/>
    <property type="evidence" value="ECO:0007669"/>
    <property type="project" value="InterPro"/>
</dbReference>
<organism evidence="3 4">
    <name type="scientific">Globodera rostochiensis</name>
    <name type="common">Golden nematode worm</name>
    <name type="synonym">Heterodera rostochiensis</name>
    <dbReference type="NCBI Taxonomy" id="31243"/>
    <lineage>
        <taxon>Eukaryota</taxon>
        <taxon>Metazoa</taxon>
        <taxon>Ecdysozoa</taxon>
        <taxon>Nematoda</taxon>
        <taxon>Chromadorea</taxon>
        <taxon>Rhabditida</taxon>
        <taxon>Tylenchina</taxon>
        <taxon>Tylenchomorpha</taxon>
        <taxon>Tylenchoidea</taxon>
        <taxon>Heteroderidae</taxon>
        <taxon>Heteroderinae</taxon>
        <taxon>Globodera</taxon>
    </lineage>
</organism>
<feature type="domain" description="Brix" evidence="2">
    <location>
        <begin position="71"/>
        <end position="334"/>
    </location>
</feature>
<evidence type="ECO:0000259" key="2">
    <source>
        <dbReference type="PROSITE" id="PS50833"/>
    </source>
</evidence>
<accession>A0A914GV08</accession>
<dbReference type="GO" id="GO:0030687">
    <property type="term" value="C:preribosome, large subunit precursor"/>
    <property type="evidence" value="ECO:0007669"/>
    <property type="project" value="TreeGrafter"/>
</dbReference>
<feature type="compositionally biased region" description="Basic and acidic residues" evidence="1">
    <location>
        <begin position="27"/>
        <end position="38"/>
    </location>
</feature>
<evidence type="ECO:0000313" key="3">
    <source>
        <dbReference type="Proteomes" id="UP000887572"/>
    </source>
</evidence>
<name>A0A914GV08_GLORO</name>
<evidence type="ECO:0000313" key="4">
    <source>
        <dbReference type="WBParaSite" id="Gr19_v10_g10653.t1"/>
    </source>
</evidence>